<dbReference type="GeneID" id="97290627"/>
<dbReference type="Proteomes" id="UP000233350">
    <property type="component" value="Unassembled WGS sequence"/>
</dbReference>
<keyword evidence="2" id="KW-1185">Reference proteome</keyword>
<evidence type="ECO:0000313" key="1">
    <source>
        <dbReference type="EMBL" id="PKT79935.1"/>
    </source>
</evidence>
<gene>
    <name evidence="1" type="ORF">BCM31_08120</name>
</gene>
<evidence type="ECO:0000313" key="2">
    <source>
        <dbReference type="Proteomes" id="UP000233350"/>
    </source>
</evidence>
<name>A0A2N3PHI3_9HELI</name>
<evidence type="ECO:0008006" key="3">
    <source>
        <dbReference type="Google" id="ProtNLM"/>
    </source>
</evidence>
<sequence length="98" mass="11803">MRIEQIDENVYILHGKIKEISDYNDLKALLEKRKEARELEVYFKIPQAREINFYILGYLLKLARKDGFKFHFLITSPYLYDSLHRFGLHTFFELENGS</sequence>
<dbReference type="STRING" id="556267.HWAG_01266"/>
<accession>A0A2N3PHI3</accession>
<dbReference type="AlphaFoldDB" id="A0A2N3PHI3"/>
<dbReference type="OrthoDB" id="5324253at2"/>
<organism evidence="1 2">
    <name type="scientific">Helicobacter winghamensis</name>
    <dbReference type="NCBI Taxonomy" id="157268"/>
    <lineage>
        <taxon>Bacteria</taxon>
        <taxon>Pseudomonadati</taxon>
        <taxon>Campylobacterota</taxon>
        <taxon>Epsilonproteobacteria</taxon>
        <taxon>Campylobacterales</taxon>
        <taxon>Helicobacteraceae</taxon>
        <taxon>Helicobacter</taxon>
    </lineage>
</organism>
<dbReference type="EMBL" id="MBPK01000045">
    <property type="protein sequence ID" value="PKT79935.1"/>
    <property type="molecule type" value="Genomic_DNA"/>
</dbReference>
<proteinExistence type="predicted"/>
<protein>
    <recommendedName>
        <fullName evidence="3">STAS domain-containing protein</fullName>
    </recommendedName>
</protein>
<comment type="caution">
    <text evidence="1">The sequence shown here is derived from an EMBL/GenBank/DDBJ whole genome shotgun (WGS) entry which is preliminary data.</text>
</comment>
<dbReference type="RefSeq" id="WP_006802962.1">
    <property type="nucleotide sequence ID" value="NZ_CABKOI010000019.1"/>
</dbReference>
<reference evidence="1 2" key="1">
    <citation type="submission" date="2016-07" db="EMBL/GenBank/DDBJ databases">
        <title>Detection of Helicobacter winghamensis from caecal content of red fox (Vulpes vulpes).</title>
        <authorList>
            <person name="Zanoni R.G."/>
            <person name="Florio D."/>
            <person name="Caffara M."/>
            <person name="Renzi M."/>
            <person name="Parisi A."/>
            <person name="Pasquali F."/>
            <person name="Manfreda G."/>
        </authorList>
    </citation>
    <scope>NUCLEOTIDE SEQUENCE [LARGE SCALE GENOMIC DNA]</scope>
    <source>
        <strain evidence="1 2">295_13</strain>
    </source>
</reference>